<proteinExistence type="predicted"/>
<protein>
    <submittedName>
        <fullName evidence="3">Pre-mRNA-processing protein 40A-like isoform X1</fullName>
    </submittedName>
</protein>
<feature type="domain" description="WW" evidence="2">
    <location>
        <begin position="17"/>
        <end position="51"/>
    </location>
</feature>
<evidence type="ECO:0000313" key="4">
    <source>
        <dbReference type="Proteomes" id="UP000243217"/>
    </source>
</evidence>
<dbReference type="InterPro" id="IPR002713">
    <property type="entry name" value="FF_domain"/>
</dbReference>
<dbReference type="GO" id="GO:0045292">
    <property type="term" value="P:mRNA cis splicing, via spliceosome"/>
    <property type="evidence" value="ECO:0007669"/>
    <property type="project" value="InterPro"/>
</dbReference>
<dbReference type="Proteomes" id="UP000243217">
    <property type="component" value="Unassembled WGS sequence"/>
</dbReference>
<accession>A0A1W0A5P7</accession>
<evidence type="ECO:0000259" key="2">
    <source>
        <dbReference type="PROSITE" id="PS50020"/>
    </source>
</evidence>
<dbReference type="Gene3D" id="2.20.70.10">
    <property type="match status" value="1"/>
</dbReference>
<evidence type="ECO:0000256" key="1">
    <source>
        <dbReference type="SAM" id="MobiDB-lite"/>
    </source>
</evidence>
<dbReference type="InterPro" id="IPR039726">
    <property type="entry name" value="Prp40-like"/>
</dbReference>
<dbReference type="GO" id="GO:0071004">
    <property type="term" value="C:U2-type prespliceosome"/>
    <property type="evidence" value="ECO:0007669"/>
    <property type="project" value="TreeGrafter"/>
</dbReference>
<dbReference type="SMART" id="SM00456">
    <property type="entry name" value="WW"/>
    <property type="match status" value="1"/>
</dbReference>
<dbReference type="CDD" id="cd00201">
    <property type="entry name" value="WW"/>
    <property type="match status" value="1"/>
</dbReference>
<dbReference type="Pfam" id="PF00397">
    <property type="entry name" value="WW"/>
    <property type="match status" value="1"/>
</dbReference>
<keyword evidence="4" id="KW-1185">Reference proteome</keyword>
<dbReference type="SUPFAM" id="SSF81698">
    <property type="entry name" value="FF domain"/>
    <property type="match status" value="4"/>
</dbReference>
<dbReference type="STRING" id="74557.A0A1W0A5P7"/>
<dbReference type="PROSITE" id="PS50020">
    <property type="entry name" value="WW_DOMAIN_2"/>
    <property type="match status" value="1"/>
</dbReference>
<dbReference type="Pfam" id="PF01846">
    <property type="entry name" value="FF"/>
    <property type="match status" value="2"/>
</dbReference>
<dbReference type="AlphaFoldDB" id="A0A1W0A5P7"/>
<dbReference type="InterPro" id="IPR001202">
    <property type="entry name" value="WW_dom"/>
</dbReference>
<sequence>MAHEGYVSPLEMKTRTHEQECPWTEYMDDATGKPYYYNSETKACVWDEPPEFCEFKARKNEEIKHEQVKQQETTQENKQESNELMEVEMETTPLNDTKTDDDEEEDISKYATMSKPDRIAAFKNLLKSIPEITPKMKWNEAVRLIEDEPAFYALATIGEKKQAYAEYLPQLAKEIEINRRKKQKLARENFVKLLASCTKITVSTRWHEAIQPEFGLVNDERFKALEDQDEKRDLFASFIDDLVRTEREFARKKRDQHRQTILDYYALPELGITLETRWTTLREVVFGNEKIMALGVPKRDLEDFFFEYLDKLKKQAQEAQRLARIKAREAEDALAATFKTFLQGEIDANRLTPDMRWRDCIDTFESNAAFVQLRNSNTVLARDVFEEVMDRWYTQLRDEKHWLLSLIEKNGFIMKHTTTMPDFLEQLRHTVESLIADDTKSSKKSEFYAGLRSVETVPPSVRTWFEQNHRNEVERIERIEAARKKKLEAFHDMLTEYYYRSDHLDVTWETARRDIERRSSYRAMESESVAKEAFHAYMDKLKEKMNQVLKTRKPDDERKSRSRKRSAGSSSDSESSRSPSSSRKHKKKHKKKKSSKKHKKRSRSRSSQS</sequence>
<dbReference type="SMART" id="SM00441">
    <property type="entry name" value="FF"/>
    <property type="match status" value="3"/>
</dbReference>
<feature type="compositionally biased region" description="Basic residues" evidence="1">
    <location>
        <begin position="582"/>
        <end position="609"/>
    </location>
</feature>
<dbReference type="PANTHER" id="PTHR11864">
    <property type="entry name" value="PRE-MRNA-PROCESSING PROTEIN PRP40"/>
    <property type="match status" value="1"/>
</dbReference>
<dbReference type="GO" id="GO:0005685">
    <property type="term" value="C:U1 snRNP"/>
    <property type="evidence" value="ECO:0007669"/>
    <property type="project" value="TreeGrafter"/>
</dbReference>
<feature type="compositionally biased region" description="Low complexity" evidence="1">
    <location>
        <begin position="567"/>
        <end position="581"/>
    </location>
</feature>
<dbReference type="Gene3D" id="1.10.10.440">
    <property type="entry name" value="FF domain"/>
    <property type="match status" value="3"/>
</dbReference>
<dbReference type="InterPro" id="IPR036517">
    <property type="entry name" value="FF_domain_sf"/>
</dbReference>
<dbReference type="GO" id="GO:0003723">
    <property type="term" value="F:RNA binding"/>
    <property type="evidence" value="ECO:0007669"/>
    <property type="project" value="TreeGrafter"/>
</dbReference>
<dbReference type="EMBL" id="JNBS01000439">
    <property type="protein sequence ID" value="OQS05614.1"/>
    <property type="molecule type" value="Genomic_DNA"/>
</dbReference>
<organism evidence="3 4">
    <name type="scientific">Thraustotheca clavata</name>
    <dbReference type="NCBI Taxonomy" id="74557"/>
    <lineage>
        <taxon>Eukaryota</taxon>
        <taxon>Sar</taxon>
        <taxon>Stramenopiles</taxon>
        <taxon>Oomycota</taxon>
        <taxon>Saprolegniomycetes</taxon>
        <taxon>Saprolegniales</taxon>
        <taxon>Achlyaceae</taxon>
        <taxon>Thraustotheca</taxon>
    </lineage>
</organism>
<gene>
    <name evidence="3" type="ORF">THRCLA_02285</name>
</gene>
<feature type="region of interest" description="Disordered" evidence="1">
    <location>
        <begin position="548"/>
        <end position="609"/>
    </location>
</feature>
<feature type="compositionally biased region" description="Basic and acidic residues" evidence="1">
    <location>
        <begin position="62"/>
        <end position="81"/>
    </location>
</feature>
<dbReference type="OrthoDB" id="187617at2759"/>
<dbReference type="SUPFAM" id="SSF51045">
    <property type="entry name" value="WW domain"/>
    <property type="match status" value="1"/>
</dbReference>
<dbReference type="PANTHER" id="PTHR11864:SF0">
    <property type="entry name" value="PRP40 PRE-MRNA PROCESSING FACTOR 40 HOMOLOG A (YEAST)"/>
    <property type="match status" value="1"/>
</dbReference>
<evidence type="ECO:0000313" key="3">
    <source>
        <dbReference type="EMBL" id="OQS05614.1"/>
    </source>
</evidence>
<feature type="region of interest" description="Disordered" evidence="1">
    <location>
        <begin position="62"/>
        <end position="104"/>
    </location>
</feature>
<reference evidence="3 4" key="1">
    <citation type="journal article" date="2014" name="Genome Biol. Evol.">
        <title>The secreted proteins of Achlya hypogyna and Thraustotheca clavata identify the ancestral oomycete secretome and reveal gene acquisitions by horizontal gene transfer.</title>
        <authorList>
            <person name="Misner I."/>
            <person name="Blouin N."/>
            <person name="Leonard G."/>
            <person name="Richards T.A."/>
            <person name="Lane C.E."/>
        </authorList>
    </citation>
    <scope>NUCLEOTIDE SEQUENCE [LARGE SCALE GENOMIC DNA]</scope>
    <source>
        <strain evidence="3 4">ATCC 34112</strain>
    </source>
</reference>
<name>A0A1W0A5P7_9STRA</name>
<comment type="caution">
    <text evidence="3">The sequence shown here is derived from an EMBL/GenBank/DDBJ whole genome shotgun (WGS) entry which is preliminary data.</text>
</comment>
<dbReference type="InterPro" id="IPR036020">
    <property type="entry name" value="WW_dom_sf"/>
</dbReference>